<reference evidence="2 3" key="1">
    <citation type="submission" date="2024-10" db="EMBL/GenBank/DDBJ databases">
        <title>The Natural Products Discovery Center: Release of the First 8490 Sequenced Strains for Exploring Actinobacteria Biosynthetic Diversity.</title>
        <authorList>
            <person name="Kalkreuter E."/>
            <person name="Kautsar S.A."/>
            <person name="Yang D."/>
            <person name="Bader C.D."/>
            <person name="Teijaro C.N."/>
            <person name="Fluegel L."/>
            <person name="Davis C.M."/>
            <person name="Simpson J.R."/>
            <person name="Lauterbach L."/>
            <person name="Steele A.D."/>
            <person name="Gui C."/>
            <person name="Meng S."/>
            <person name="Li G."/>
            <person name="Viehrig K."/>
            <person name="Ye F."/>
            <person name="Su P."/>
            <person name="Kiefer A.F."/>
            <person name="Nichols A."/>
            <person name="Cepeda A.J."/>
            <person name="Yan W."/>
            <person name="Fan B."/>
            <person name="Jiang Y."/>
            <person name="Adhikari A."/>
            <person name="Zheng C.-J."/>
            <person name="Schuster L."/>
            <person name="Cowan T.M."/>
            <person name="Smanski M.J."/>
            <person name="Chevrette M.G."/>
            <person name="De Carvalho L.P.S."/>
            <person name="Shen B."/>
        </authorList>
    </citation>
    <scope>NUCLEOTIDE SEQUENCE [LARGE SCALE GENOMIC DNA]</scope>
    <source>
        <strain evidence="2 3">NPDC017990</strain>
    </source>
</reference>
<feature type="region of interest" description="Disordered" evidence="1">
    <location>
        <begin position="19"/>
        <end position="42"/>
    </location>
</feature>
<dbReference type="RefSeq" id="WP_397716984.1">
    <property type="nucleotide sequence ID" value="NZ_JBIRGN010000008.1"/>
</dbReference>
<evidence type="ECO:0000313" key="2">
    <source>
        <dbReference type="EMBL" id="MFH8550489.1"/>
    </source>
</evidence>
<comment type="caution">
    <text evidence="2">The sequence shown here is derived from an EMBL/GenBank/DDBJ whole genome shotgun (WGS) entry which is preliminary data.</text>
</comment>
<keyword evidence="3" id="KW-1185">Reference proteome</keyword>
<protein>
    <submittedName>
        <fullName evidence="2">Uncharacterized protein</fullName>
    </submittedName>
</protein>
<dbReference type="Proteomes" id="UP001610818">
    <property type="component" value="Unassembled WGS sequence"/>
</dbReference>
<name>A0ABW7R1D3_9ACTN</name>
<feature type="compositionally biased region" description="Polar residues" evidence="1">
    <location>
        <begin position="32"/>
        <end position="42"/>
    </location>
</feature>
<evidence type="ECO:0000313" key="3">
    <source>
        <dbReference type="Proteomes" id="UP001610818"/>
    </source>
</evidence>
<sequence>MMKSPAKKARGPFDLAEYFAGLDGGDADEQSGAPSRATTLGS</sequence>
<organism evidence="2 3">
    <name type="scientific">Streptomyces longisporoflavus</name>
    <dbReference type="NCBI Taxonomy" id="28044"/>
    <lineage>
        <taxon>Bacteria</taxon>
        <taxon>Bacillati</taxon>
        <taxon>Actinomycetota</taxon>
        <taxon>Actinomycetes</taxon>
        <taxon>Kitasatosporales</taxon>
        <taxon>Streptomycetaceae</taxon>
        <taxon>Streptomyces</taxon>
    </lineage>
</organism>
<proteinExistence type="predicted"/>
<accession>A0ABW7R1D3</accession>
<gene>
    <name evidence="2" type="ORF">ACH4F9_36360</name>
</gene>
<evidence type="ECO:0000256" key="1">
    <source>
        <dbReference type="SAM" id="MobiDB-lite"/>
    </source>
</evidence>
<dbReference type="EMBL" id="JBIRGQ010000008">
    <property type="protein sequence ID" value="MFH8550489.1"/>
    <property type="molecule type" value="Genomic_DNA"/>
</dbReference>